<sequence>MDRGGRIGDEGERGREREARVVRPLRIGNASGFYGDRFDAMREMLTGGPLDVLTGDYLAELTLLILGRDRLRDPRLGYAKTFLRQLEECLGLARERGVRIVANAGGLNPAGLADAVRELSARLDVPVRVAHVEGDALPLPEGALTANAYLGGAGIAACLRAGADIVVTGRVTDAALVTGPAAWWFDWGPEEYDALAGAVVAGHVLECGAQATGGNYSFFTEFARRDLVRPGFPLAEIHADGTSVITKHPGTGGVVDTGTVTAQLLYETSGARYAGPDVTARLDTVRLDPDGPDRVRISGVRGEAPPPTLKVGISRIGGWRNEVVFVLTGLDVEEKAELVREQVADAFARAKCRPAHVSWELSRTDRADASTEECASALLRLVVRDADPEAVGRVVSGAAVELALSSYPGFHVTAPPSKGAPYGVFSAAYVDAGAVEQVAVLPSGARQSIPAAPRGGVRKGVGPLSEPDLSSVASVSSAASLPPLPPVVASGPTRQVPLGAVVGARSGDKGGDVNVGVWARSEGVWAWLVHAVTVDCFRQLLPEVGGLVVVRHVLPNLWALNFVVEGLLGEGVASRARFDPQGKGVGEWLRSRVVAVPVDLLG</sequence>
<gene>
    <name evidence="3" type="ORF">DWB77_04312</name>
</gene>
<dbReference type="Pfam" id="PF23544">
    <property type="entry name" value="AtuA_ferredoxin"/>
    <property type="match status" value="1"/>
</dbReference>
<name>A0A387HMS5_9ACTN</name>
<evidence type="ECO:0008006" key="5">
    <source>
        <dbReference type="Google" id="ProtNLM"/>
    </source>
</evidence>
<evidence type="ECO:0000259" key="1">
    <source>
        <dbReference type="Pfam" id="PF07287"/>
    </source>
</evidence>
<dbReference type="PANTHER" id="PTHR47585:SF1">
    <property type="entry name" value="DUF1446 DOMAIN-CONTAINING PROTEIN"/>
    <property type="match status" value="1"/>
</dbReference>
<dbReference type="KEGG" id="shun:DWB77_04312"/>
<reference evidence="3 4" key="1">
    <citation type="submission" date="2018-10" db="EMBL/GenBank/DDBJ databases">
        <title>Relationship between Morphology and Antimicrobial Activity in Streptomyces.</title>
        <authorList>
            <person name="Kang H.J."/>
            <person name="Kim S.B."/>
        </authorList>
    </citation>
    <scope>NUCLEOTIDE SEQUENCE [LARGE SCALE GENOMIC DNA]</scope>
    <source>
        <strain evidence="3 4">BH38</strain>
    </source>
</reference>
<keyword evidence="4" id="KW-1185">Reference proteome</keyword>
<feature type="domain" description="Acyclic terpene utilisation N-terminal" evidence="1">
    <location>
        <begin position="25"/>
        <end position="439"/>
    </location>
</feature>
<dbReference type="Proteomes" id="UP000271554">
    <property type="component" value="Chromosome"/>
</dbReference>
<dbReference type="Pfam" id="PF07287">
    <property type="entry name" value="AtuA"/>
    <property type="match status" value="1"/>
</dbReference>
<organism evidence="3 4">
    <name type="scientific">Streptomyces hundungensis</name>
    <dbReference type="NCBI Taxonomy" id="1077946"/>
    <lineage>
        <taxon>Bacteria</taxon>
        <taxon>Bacillati</taxon>
        <taxon>Actinomycetota</taxon>
        <taxon>Actinomycetes</taxon>
        <taxon>Kitasatosporales</taxon>
        <taxon>Streptomycetaceae</taxon>
        <taxon>Streptomyces</taxon>
    </lineage>
</organism>
<protein>
    <recommendedName>
        <fullName evidence="5">Exopolyphosphatase</fullName>
    </recommendedName>
</protein>
<dbReference type="InterPro" id="IPR056362">
    <property type="entry name" value="AtuA-like_ferredoxin_dom"/>
</dbReference>
<dbReference type="EMBL" id="CP032698">
    <property type="protein sequence ID" value="AYG82142.1"/>
    <property type="molecule type" value="Genomic_DNA"/>
</dbReference>
<evidence type="ECO:0000313" key="3">
    <source>
        <dbReference type="EMBL" id="AYG82142.1"/>
    </source>
</evidence>
<evidence type="ECO:0000313" key="4">
    <source>
        <dbReference type="Proteomes" id="UP000271554"/>
    </source>
</evidence>
<dbReference type="OrthoDB" id="3959640at2"/>
<proteinExistence type="predicted"/>
<feature type="domain" description="AtuA-like ferredoxin-fold" evidence="2">
    <location>
        <begin position="497"/>
        <end position="592"/>
    </location>
</feature>
<dbReference type="PANTHER" id="PTHR47585">
    <property type="match status" value="1"/>
</dbReference>
<dbReference type="InterPro" id="IPR010839">
    <property type="entry name" value="AtuA_N"/>
</dbReference>
<evidence type="ECO:0000259" key="2">
    <source>
        <dbReference type="Pfam" id="PF23544"/>
    </source>
</evidence>
<dbReference type="AlphaFoldDB" id="A0A387HMS5"/>
<accession>A0A387HMS5</accession>